<dbReference type="InterPro" id="IPR052194">
    <property type="entry name" value="MESH1"/>
</dbReference>
<dbReference type="PANTHER" id="PTHR46246:SF1">
    <property type="entry name" value="GUANOSINE-3',5'-BIS(DIPHOSPHATE) 3'-PYROPHOSPHOHYDROLASE MESH1"/>
    <property type="match status" value="1"/>
</dbReference>
<proteinExistence type="predicted"/>
<protein>
    <recommendedName>
        <fullName evidence="1">HD/PDEase domain-containing protein</fullName>
    </recommendedName>
</protein>
<dbReference type="CDD" id="cd00077">
    <property type="entry name" value="HDc"/>
    <property type="match status" value="1"/>
</dbReference>
<comment type="caution">
    <text evidence="2">The sequence shown here is derived from an EMBL/GenBank/DDBJ whole genome shotgun (WGS) entry which is preliminary data.</text>
</comment>
<gene>
    <name evidence="2" type="ORF">A3D62_03380</name>
</gene>
<dbReference type="InterPro" id="IPR003607">
    <property type="entry name" value="HD/PDEase_dom"/>
</dbReference>
<dbReference type="SUPFAM" id="SSF109604">
    <property type="entry name" value="HD-domain/PDEase-like"/>
    <property type="match status" value="1"/>
</dbReference>
<name>A0A1F6D1Z3_9BACT</name>
<dbReference type="EMBL" id="MFLC01000002">
    <property type="protein sequence ID" value="OGG55395.1"/>
    <property type="molecule type" value="Genomic_DNA"/>
</dbReference>
<accession>A0A1F6D1Z3</accession>
<dbReference type="Pfam" id="PF13328">
    <property type="entry name" value="HD_4"/>
    <property type="match status" value="1"/>
</dbReference>
<dbReference type="AlphaFoldDB" id="A0A1F6D1Z3"/>
<evidence type="ECO:0000313" key="3">
    <source>
        <dbReference type="Proteomes" id="UP000177659"/>
    </source>
</evidence>
<sequence length="193" mass="22571">MTHTNRIEKAIKVAASLHKDQTRKGPEKFPYITHLVSVFAILAQYTDDEDVLIAGLLHDTLEDTDYRPEELERDFGPRVREIVEGVTEPKMKDGEELPWIERKKEYIRGLQRAPKESLLVSAADKIHNFSSVLDEYGERKEIFGNDFKQEHRAEYYGRVVEIIINSLGENHPLAQRLRETFERYHIFLQTAYN</sequence>
<evidence type="ECO:0000313" key="2">
    <source>
        <dbReference type="EMBL" id="OGG55395.1"/>
    </source>
</evidence>
<dbReference type="GO" id="GO:0008893">
    <property type="term" value="F:guanosine-3',5'-bis(diphosphate) 3'-diphosphatase activity"/>
    <property type="evidence" value="ECO:0007669"/>
    <property type="project" value="TreeGrafter"/>
</dbReference>
<organism evidence="2 3">
    <name type="scientific">Candidatus Kaiserbacteria bacterium RIFCSPHIGHO2_02_FULL_49_11</name>
    <dbReference type="NCBI Taxonomy" id="1798489"/>
    <lineage>
        <taxon>Bacteria</taxon>
        <taxon>Candidatus Kaiseribacteriota</taxon>
    </lineage>
</organism>
<dbReference type="SMART" id="SM00471">
    <property type="entry name" value="HDc"/>
    <property type="match status" value="1"/>
</dbReference>
<dbReference type="Proteomes" id="UP000177659">
    <property type="component" value="Unassembled WGS sequence"/>
</dbReference>
<reference evidence="2 3" key="1">
    <citation type="journal article" date="2016" name="Nat. Commun.">
        <title>Thousands of microbial genomes shed light on interconnected biogeochemical processes in an aquifer system.</title>
        <authorList>
            <person name="Anantharaman K."/>
            <person name="Brown C.T."/>
            <person name="Hug L.A."/>
            <person name="Sharon I."/>
            <person name="Castelle C.J."/>
            <person name="Probst A.J."/>
            <person name="Thomas B.C."/>
            <person name="Singh A."/>
            <person name="Wilkins M.J."/>
            <person name="Karaoz U."/>
            <person name="Brodie E.L."/>
            <person name="Williams K.H."/>
            <person name="Hubbard S.S."/>
            <person name="Banfield J.F."/>
        </authorList>
    </citation>
    <scope>NUCLEOTIDE SEQUENCE [LARGE SCALE GENOMIC DNA]</scope>
</reference>
<feature type="domain" description="HD/PDEase" evidence="1">
    <location>
        <begin position="27"/>
        <end position="138"/>
    </location>
</feature>
<dbReference type="PANTHER" id="PTHR46246">
    <property type="entry name" value="GUANOSINE-3',5'-BIS(DIPHOSPHATE) 3'-PYROPHOSPHOHYDROLASE MESH1"/>
    <property type="match status" value="1"/>
</dbReference>
<dbReference type="Gene3D" id="1.10.3210.10">
    <property type="entry name" value="Hypothetical protein af1432"/>
    <property type="match status" value="1"/>
</dbReference>
<evidence type="ECO:0000259" key="1">
    <source>
        <dbReference type="SMART" id="SM00471"/>
    </source>
</evidence>